<proteinExistence type="predicted"/>
<gene>
    <name evidence="2" type="ORF">K9S39_13915</name>
</gene>
<feature type="region of interest" description="Disordered" evidence="1">
    <location>
        <begin position="539"/>
        <end position="561"/>
    </location>
</feature>
<organism evidence="2 3">
    <name type="scientific">Streptomyces halobius</name>
    <dbReference type="NCBI Taxonomy" id="2879846"/>
    <lineage>
        <taxon>Bacteria</taxon>
        <taxon>Bacillati</taxon>
        <taxon>Actinomycetota</taxon>
        <taxon>Actinomycetes</taxon>
        <taxon>Kitasatosporales</taxon>
        <taxon>Streptomycetaceae</taxon>
        <taxon>Streptomyces</taxon>
    </lineage>
</organism>
<sequence length="1405" mass="146852">MALLDADAEGALVRIRDLAGRPRGTGFLADHHGTVITSHEAVDGLARVVLHPMRDAGTGEGMGEGVPPRRGAERACLVDADAVTPLPETDLALVRTDGFGLPELTPLPVGAGRPEPGTAVRLWAGRWLDGTVVGTGSEVTYTATDLFHLLGEAMELALCIRGRKALRLGGPAAGGPVLDARTGAVIGVLGTALIPQTSGGGQAGETLGGRRAGGFAIPLRAVADAAPGGALAGLLERNAATVPAYGSELNAAGVLRLTTASMGSAGRPGRWWEPVERPEVVREFSRFGVEGESGEQGGLGGDGDGALVLALVGDPGTGRSTELARLAARRIEGTTPAPVIWLRGADLRGGDEGVRAAVERALCSAGRIVAASGPAAGDPADTTPDVVARLTAAAGRPLLLLLDGPEEMPPALAQQLPDWTDATAAWLRSSGARLIIACRPEYWERAGALFPPGLLYRPRHEPVTSSPRVPPAWELPACVRLGDLPEEQAARARGRYGLPAGWGPARLSTAEGVGQQAAADACHPLALRLLAEVRAALPKGGAQRPDGRPSEGEPDPAGPPARHEIFDAYLDLACLRIAVRIAAGYRPAPRGTALRRMAAQVAGQVHEAARRCLGRGQGGLDREAFEEVFPPGPGWAAAVLAEGLLVPAGPGYRFAHEEFAEWLQGAHLDLDAALRMLVHRGRHEAGEGETRAAEETEAPSGAGPVTGGPASPSGEPSGRLPSLGGERLAGFGPSVRCHPVPGYRIGPVLQALLLLARREGTVQLARRLAELVPPATASAAGPASARRDADSRWWASHLLGETLLRVPDATPYNGVLRLLADRITHRSAQAGGFARTGMDAFGPGFWRRLALADGDRMELLRLLLPADGPPPTAPGVRTDTGTAAAEPSAHGHGDTASPGPDPSAPRSGRAARPFARPPRVRVHTADARGTKPPAEAAPSDGTHVHHTPTTSGAATSRSAQPPRFLDTAAELLVADPVRIQPLLCTWFDDTRRLQRVIPAADTPSAPDAHPAHVSPPLREITVASAAQALLHTHRRRALDDLTEALVVAAHPKADELLDALAEDEPSAVCRAVDRWAHDERPERRLAAASYGLRVAPYATTDADRALLRFGALTLLSRTGDGAHHTPALALLVGDRTTRSRILDRALARFVAGDPRLPPGTFADALATHPEQVLDAFRTRLFGGAGSSAAAAILRTLVETGGSAPLPLTLTHRVAGLVHEYAERYPDHATRHLADFVERRLERGPGARAALRPLVVELLTLRSAPVRCALASVLAAAGSGDSAALRHELLDVLLTGEPYEAPGPAYGRRNGGNGSVGADTRVLEAVLRAAAEGAERRPEDRTRELVHRTGVLLARTPEGAACFDRRLVELGRKVPGFARRVRQWVATEPGEWAAVVGPTARASLAG</sequence>
<feature type="region of interest" description="Disordered" evidence="1">
    <location>
        <begin position="685"/>
        <end position="725"/>
    </location>
</feature>
<evidence type="ECO:0000313" key="3">
    <source>
        <dbReference type="Proteomes" id="UP000830115"/>
    </source>
</evidence>
<evidence type="ECO:0008006" key="4">
    <source>
        <dbReference type="Google" id="ProtNLM"/>
    </source>
</evidence>
<dbReference type="SUPFAM" id="SSF50494">
    <property type="entry name" value="Trypsin-like serine proteases"/>
    <property type="match status" value="1"/>
</dbReference>
<dbReference type="SUPFAM" id="SSF52540">
    <property type="entry name" value="P-loop containing nucleoside triphosphate hydrolases"/>
    <property type="match status" value="1"/>
</dbReference>
<feature type="compositionally biased region" description="Low complexity" evidence="1">
    <location>
        <begin position="707"/>
        <end position="718"/>
    </location>
</feature>
<evidence type="ECO:0000256" key="1">
    <source>
        <dbReference type="SAM" id="MobiDB-lite"/>
    </source>
</evidence>
<name>A0ABY4M659_9ACTN</name>
<feature type="compositionally biased region" description="Polar residues" evidence="1">
    <location>
        <begin position="947"/>
        <end position="959"/>
    </location>
</feature>
<evidence type="ECO:0000313" key="2">
    <source>
        <dbReference type="EMBL" id="UQA92778.1"/>
    </source>
</evidence>
<reference evidence="2" key="1">
    <citation type="submission" date="2021-10" db="EMBL/GenBank/DDBJ databases">
        <title>Streptomyces nigrumlapis sp.nov.,an antimicrobial producing actinobacterium isolated from Black Gobi rocks.</title>
        <authorList>
            <person name="Wen Y."/>
            <person name="Zhang W."/>
            <person name="Liu X.G."/>
        </authorList>
    </citation>
    <scope>NUCLEOTIDE SEQUENCE</scope>
    <source>
        <strain evidence="2">ST13-2-2</strain>
    </source>
</reference>
<feature type="compositionally biased region" description="Basic and acidic residues" evidence="1">
    <location>
        <begin position="685"/>
        <end position="694"/>
    </location>
</feature>
<protein>
    <recommendedName>
        <fullName evidence="4">Serine protease</fullName>
    </recommendedName>
</protein>
<feature type="region of interest" description="Disordered" evidence="1">
    <location>
        <begin position="865"/>
        <end position="960"/>
    </location>
</feature>
<dbReference type="InterPro" id="IPR027417">
    <property type="entry name" value="P-loop_NTPase"/>
</dbReference>
<dbReference type="InterPro" id="IPR009003">
    <property type="entry name" value="Peptidase_S1_PA"/>
</dbReference>
<dbReference type="Proteomes" id="UP000830115">
    <property type="component" value="Chromosome"/>
</dbReference>
<accession>A0ABY4M659</accession>
<keyword evidence="3" id="KW-1185">Reference proteome</keyword>
<feature type="compositionally biased region" description="Low complexity" evidence="1">
    <location>
        <begin position="904"/>
        <end position="914"/>
    </location>
</feature>
<dbReference type="RefSeq" id="WP_248863641.1">
    <property type="nucleotide sequence ID" value="NZ_CP086322.1"/>
</dbReference>
<dbReference type="EMBL" id="CP086322">
    <property type="protein sequence ID" value="UQA92778.1"/>
    <property type="molecule type" value="Genomic_DNA"/>
</dbReference>